<feature type="region of interest" description="Disordered" evidence="1">
    <location>
        <begin position="22"/>
        <end position="96"/>
    </location>
</feature>
<organism evidence="2 3">
    <name type="scientific">Verruconis gallopava</name>
    <dbReference type="NCBI Taxonomy" id="253628"/>
    <lineage>
        <taxon>Eukaryota</taxon>
        <taxon>Fungi</taxon>
        <taxon>Dikarya</taxon>
        <taxon>Ascomycota</taxon>
        <taxon>Pezizomycotina</taxon>
        <taxon>Dothideomycetes</taxon>
        <taxon>Pleosporomycetidae</taxon>
        <taxon>Venturiales</taxon>
        <taxon>Sympoventuriaceae</taxon>
        <taxon>Verruconis</taxon>
    </lineage>
</organism>
<sequence>MPHAKSRSWDLNELSAAATSWYKTGGAKGRNYVDDPASHGKGGGPRRLSLKDNRVQARTRSIPAITDPQHYSPAPYSKPPTKKPRPQSFSGRMEGPMKTGLPPQLWLLPSLPGSTYNPKNELQRRVSPTALSFSSSVTATPPLTPITPTSAVSSTSTREEYQTSAPSSASKDPKYVLTLRTSDEIARQMNMLRERWFPADRLKVPAHITLFHALPGSRIAQLSQHIEQLAARMTCFEISTGRVTKTGSGVFVGLEVGEHEARRIFVSLRTSWWEWLSDQDKSFRPHWTVQNKEADLAKIENAFKDTHRLGTALGWATGLVLWTYEADGRWTKEREFGFVQRARERDGSRSESESDGWPVY</sequence>
<dbReference type="SUPFAM" id="SSF55144">
    <property type="entry name" value="LigT-like"/>
    <property type="match status" value="1"/>
</dbReference>
<proteinExistence type="predicted"/>
<dbReference type="Pfam" id="PF13563">
    <property type="entry name" value="2_5_RNA_ligase2"/>
    <property type="match status" value="1"/>
</dbReference>
<keyword evidence="3" id="KW-1185">Reference proteome</keyword>
<evidence type="ECO:0000256" key="1">
    <source>
        <dbReference type="SAM" id="MobiDB-lite"/>
    </source>
</evidence>
<dbReference type="HOGENOM" id="CLU_769878_0_0_1"/>
<dbReference type="STRING" id="253628.A0A0D2ATA0"/>
<dbReference type="InParanoid" id="A0A0D2ATA0"/>
<name>A0A0D2ATA0_9PEZI</name>
<feature type="compositionally biased region" description="Low complexity" evidence="1">
    <location>
        <begin position="138"/>
        <end position="149"/>
    </location>
</feature>
<protein>
    <submittedName>
        <fullName evidence="2">Uncharacterized protein</fullName>
    </submittedName>
</protein>
<dbReference type="VEuPathDB" id="FungiDB:PV09_06196"/>
<feature type="compositionally biased region" description="Polar residues" evidence="1">
    <location>
        <begin position="150"/>
        <end position="170"/>
    </location>
</feature>
<accession>A0A0D2ATA0</accession>
<dbReference type="InterPro" id="IPR009097">
    <property type="entry name" value="Cyclic_Pdiesterase"/>
</dbReference>
<dbReference type="RefSeq" id="XP_016212243.1">
    <property type="nucleotide sequence ID" value="XM_016359795.1"/>
</dbReference>
<reference evidence="2 3" key="1">
    <citation type="submission" date="2015-01" db="EMBL/GenBank/DDBJ databases">
        <title>The Genome Sequence of Ochroconis gallopava CBS43764.</title>
        <authorList>
            <consortium name="The Broad Institute Genomics Platform"/>
            <person name="Cuomo C."/>
            <person name="de Hoog S."/>
            <person name="Gorbushina A."/>
            <person name="Stielow B."/>
            <person name="Teixiera M."/>
            <person name="Abouelleil A."/>
            <person name="Chapman S.B."/>
            <person name="Priest M."/>
            <person name="Young S.K."/>
            <person name="Wortman J."/>
            <person name="Nusbaum C."/>
            <person name="Birren B."/>
        </authorList>
    </citation>
    <scope>NUCLEOTIDE SEQUENCE [LARGE SCALE GENOMIC DNA]</scope>
    <source>
        <strain evidence="2 3">CBS 43764</strain>
    </source>
</reference>
<dbReference type="OrthoDB" id="5364416at2759"/>
<dbReference type="Gene3D" id="3.90.1140.10">
    <property type="entry name" value="Cyclic phosphodiesterase"/>
    <property type="match status" value="1"/>
</dbReference>
<dbReference type="EMBL" id="KN847549">
    <property type="protein sequence ID" value="KIW02374.1"/>
    <property type="molecule type" value="Genomic_DNA"/>
</dbReference>
<evidence type="ECO:0000313" key="3">
    <source>
        <dbReference type="Proteomes" id="UP000053259"/>
    </source>
</evidence>
<dbReference type="AlphaFoldDB" id="A0A0D2ATA0"/>
<evidence type="ECO:0000313" key="2">
    <source>
        <dbReference type="EMBL" id="KIW02374.1"/>
    </source>
</evidence>
<feature type="region of interest" description="Disordered" evidence="1">
    <location>
        <begin position="133"/>
        <end position="172"/>
    </location>
</feature>
<dbReference type="GeneID" id="27314169"/>
<dbReference type="Proteomes" id="UP000053259">
    <property type="component" value="Unassembled WGS sequence"/>
</dbReference>
<gene>
    <name evidence="2" type="ORF">PV09_06196</name>
</gene>